<dbReference type="EMBL" id="GBHO01022940">
    <property type="protein sequence ID" value="JAG20664.1"/>
    <property type="molecule type" value="Transcribed_RNA"/>
</dbReference>
<protein>
    <submittedName>
        <fullName evidence="12">Transcriptional repressor NF-X1</fullName>
    </submittedName>
</protein>
<evidence type="ECO:0000256" key="4">
    <source>
        <dbReference type="ARBA" id="ARBA00022737"/>
    </source>
</evidence>
<dbReference type="InterPro" id="IPR034078">
    <property type="entry name" value="NFX1_fam"/>
</dbReference>
<feature type="domain" description="NF-X1-type" evidence="11">
    <location>
        <begin position="110"/>
        <end position="129"/>
    </location>
</feature>
<keyword evidence="5" id="KW-0863">Zinc-finger</keyword>
<evidence type="ECO:0000256" key="2">
    <source>
        <dbReference type="ARBA" id="ARBA00007269"/>
    </source>
</evidence>
<accession>A0A0A9XL54</accession>
<dbReference type="GO" id="GO:0008270">
    <property type="term" value="F:zinc ion binding"/>
    <property type="evidence" value="ECO:0007669"/>
    <property type="project" value="UniProtKB-KW"/>
</dbReference>
<evidence type="ECO:0000256" key="9">
    <source>
        <dbReference type="ARBA" id="ARBA00023242"/>
    </source>
</evidence>
<dbReference type="GO" id="GO:0005634">
    <property type="term" value="C:nucleus"/>
    <property type="evidence" value="ECO:0007669"/>
    <property type="project" value="UniProtKB-SubCell"/>
</dbReference>
<organism evidence="12">
    <name type="scientific">Lygus hesperus</name>
    <name type="common">Western plant bug</name>
    <dbReference type="NCBI Taxonomy" id="30085"/>
    <lineage>
        <taxon>Eukaryota</taxon>
        <taxon>Metazoa</taxon>
        <taxon>Ecdysozoa</taxon>
        <taxon>Arthropoda</taxon>
        <taxon>Hexapoda</taxon>
        <taxon>Insecta</taxon>
        <taxon>Pterygota</taxon>
        <taxon>Neoptera</taxon>
        <taxon>Paraneoptera</taxon>
        <taxon>Hemiptera</taxon>
        <taxon>Heteroptera</taxon>
        <taxon>Panheteroptera</taxon>
        <taxon>Cimicomorpha</taxon>
        <taxon>Miridae</taxon>
        <taxon>Mirini</taxon>
        <taxon>Lygus</taxon>
    </lineage>
</organism>
<dbReference type="PANTHER" id="PTHR12360:SF12">
    <property type="entry name" value="TRANSCRIPTIONAL REPRESSOR NF-X1"/>
    <property type="match status" value="1"/>
</dbReference>
<keyword evidence="3" id="KW-0479">Metal-binding</keyword>
<dbReference type="InterPro" id="IPR000967">
    <property type="entry name" value="Znf_NFX1"/>
</dbReference>
<keyword evidence="4" id="KW-0677">Repeat</keyword>
<evidence type="ECO:0000256" key="10">
    <source>
        <dbReference type="SAM" id="MobiDB-lite"/>
    </source>
</evidence>
<evidence type="ECO:0000313" key="13">
    <source>
        <dbReference type="EMBL" id="JAQ13561.1"/>
    </source>
</evidence>
<dbReference type="GO" id="GO:0000981">
    <property type="term" value="F:DNA-binding transcription factor activity, RNA polymerase II-specific"/>
    <property type="evidence" value="ECO:0007669"/>
    <property type="project" value="TreeGrafter"/>
</dbReference>
<comment type="similarity">
    <text evidence="2">Belongs to the NFX1 family.</text>
</comment>
<evidence type="ECO:0000313" key="12">
    <source>
        <dbReference type="EMBL" id="JAG20664.1"/>
    </source>
</evidence>
<evidence type="ECO:0000256" key="3">
    <source>
        <dbReference type="ARBA" id="ARBA00022723"/>
    </source>
</evidence>
<keyword evidence="6" id="KW-0862">Zinc</keyword>
<dbReference type="SMART" id="SM00438">
    <property type="entry name" value="ZnF_NFX"/>
    <property type="match status" value="2"/>
</dbReference>
<dbReference type="PANTHER" id="PTHR12360">
    <property type="entry name" value="NUCLEAR TRANSCRIPTION FACTOR, X-BOX BINDING 1 NFX1"/>
    <property type="match status" value="1"/>
</dbReference>
<evidence type="ECO:0000256" key="1">
    <source>
        <dbReference type="ARBA" id="ARBA00004123"/>
    </source>
</evidence>
<dbReference type="CDD" id="cd06008">
    <property type="entry name" value="NF-X1-zinc-finger"/>
    <property type="match status" value="1"/>
</dbReference>
<reference evidence="12" key="1">
    <citation type="journal article" date="2014" name="PLoS ONE">
        <title>Transcriptome-Based Identification of ABC Transporters in the Western Tarnished Plant Bug Lygus hesperus.</title>
        <authorList>
            <person name="Hull J.J."/>
            <person name="Chaney K."/>
            <person name="Geib S.M."/>
            <person name="Fabrick J.A."/>
            <person name="Brent C.S."/>
            <person name="Walsh D."/>
            <person name="Lavine L.C."/>
        </authorList>
    </citation>
    <scope>NUCLEOTIDE SEQUENCE</scope>
</reference>
<reference evidence="13" key="3">
    <citation type="journal article" date="2016" name="Gigascience">
        <title>De novo construction of an expanded transcriptome assembly for the western tarnished plant bug, Lygus hesperus.</title>
        <authorList>
            <person name="Tassone E.E."/>
            <person name="Geib S.M."/>
            <person name="Hall B."/>
            <person name="Fabrick J.A."/>
            <person name="Brent C.S."/>
            <person name="Hull J.J."/>
        </authorList>
    </citation>
    <scope>NUCLEOTIDE SEQUENCE</scope>
</reference>
<sequence>MRSQACYCGKTTKMVGCSSGIDGFECEHVCDKLLSCGKHRCTELCHEGPCPICPEVITETCFCGSDHRKTVCGTVAPTNVKENDSESSKDKNERKGGYSCGKKCAKMRDCGNHECGNVCHPGPCEICLRLPTRQRYCPCGKS</sequence>
<evidence type="ECO:0000259" key="11">
    <source>
        <dbReference type="SMART" id="SM00438"/>
    </source>
</evidence>
<feature type="domain" description="NF-X1-type" evidence="11">
    <location>
        <begin position="36"/>
        <end position="55"/>
    </location>
</feature>
<evidence type="ECO:0000256" key="6">
    <source>
        <dbReference type="ARBA" id="ARBA00022833"/>
    </source>
</evidence>
<keyword evidence="8" id="KW-0804">Transcription</keyword>
<reference evidence="12" key="2">
    <citation type="submission" date="2014-07" db="EMBL/GenBank/DDBJ databases">
        <authorList>
            <person name="Hull J."/>
        </authorList>
    </citation>
    <scope>NUCLEOTIDE SEQUENCE</scope>
</reference>
<dbReference type="EMBL" id="GDHC01005068">
    <property type="protein sequence ID" value="JAQ13561.1"/>
    <property type="molecule type" value="Transcribed_RNA"/>
</dbReference>
<evidence type="ECO:0000256" key="7">
    <source>
        <dbReference type="ARBA" id="ARBA00023015"/>
    </source>
</evidence>
<feature type="region of interest" description="Disordered" evidence="10">
    <location>
        <begin position="79"/>
        <end position="100"/>
    </location>
</feature>
<keyword evidence="9" id="KW-0539">Nucleus</keyword>
<dbReference type="Pfam" id="PF01422">
    <property type="entry name" value="zf-NF-X1"/>
    <property type="match status" value="2"/>
</dbReference>
<dbReference type="AlphaFoldDB" id="A0A0A9XL54"/>
<feature type="compositionally biased region" description="Basic and acidic residues" evidence="10">
    <location>
        <begin position="81"/>
        <end position="96"/>
    </location>
</feature>
<comment type="subcellular location">
    <subcellularLocation>
        <location evidence="1">Nucleus</location>
    </subcellularLocation>
</comment>
<name>A0A0A9XL54_LYGHE</name>
<evidence type="ECO:0000256" key="5">
    <source>
        <dbReference type="ARBA" id="ARBA00022771"/>
    </source>
</evidence>
<evidence type="ECO:0000256" key="8">
    <source>
        <dbReference type="ARBA" id="ARBA00023163"/>
    </source>
</evidence>
<dbReference type="GO" id="GO:0000977">
    <property type="term" value="F:RNA polymerase II transcription regulatory region sequence-specific DNA binding"/>
    <property type="evidence" value="ECO:0007669"/>
    <property type="project" value="TreeGrafter"/>
</dbReference>
<keyword evidence="7" id="KW-0805">Transcription regulation</keyword>
<gene>
    <name evidence="12" type="primary">NFX1_0</name>
    <name evidence="13" type="synonym">NFX1</name>
    <name evidence="12" type="ORF">CM83_27171</name>
    <name evidence="13" type="ORF">g.16971</name>
</gene>
<proteinExistence type="inferred from homology"/>